<dbReference type="GO" id="GO:1904680">
    <property type="term" value="F:peptide transmembrane transporter activity"/>
    <property type="evidence" value="ECO:0007669"/>
    <property type="project" value="TreeGrafter"/>
</dbReference>
<keyword evidence="2" id="KW-0813">Transport</keyword>
<dbReference type="RefSeq" id="WP_007506006.1">
    <property type="nucleotide sequence ID" value="NZ_AFCE01000160.1"/>
</dbReference>
<dbReference type="Gene3D" id="3.90.76.10">
    <property type="entry name" value="Dipeptide-binding Protein, Domain 1"/>
    <property type="match status" value="1"/>
</dbReference>
<name>F5L9V7_CALTT</name>
<dbReference type="InterPro" id="IPR000914">
    <property type="entry name" value="SBP_5_dom"/>
</dbReference>
<dbReference type="Pfam" id="PF00496">
    <property type="entry name" value="SBP_bac_5"/>
    <property type="match status" value="1"/>
</dbReference>
<feature type="chain" id="PRO_5003329495" evidence="5">
    <location>
        <begin position="23"/>
        <end position="551"/>
    </location>
</feature>
<dbReference type="PANTHER" id="PTHR30290">
    <property type="entry name" value="PERIPLASMIC BINDING COMPONENT OF ABC TRANSPORTER"/>
    <property type="match status" value="1"/>
</dbReference>
<evidence type="ECO:0000256" key="2">
    <source>
        <dbReference type="ARBA" id="ARBA00022448"/>
    </source>
</evidence>
<dbReference type="GO" id="GO:0042597">
    <property type="term" value="C:periplasmic space"/>
    <property type="evidence" value="ECO:0007669"/>
    <property type="project" value="UniProtKB-ARBA"/>
</dbReference>
<accession>F5L9V7</accession>
<dbReference type="GO" id="GO:0043190">
    <property type="term" value="C:ATP-binding cassette (ABC) transporter complex"/>
    <property type="evidence" value="ECO:0007669"/>
    <property type="project" value="InterPro"/>
</dbReference>
<feature type="signal peptide" evidence="5">
    <location>
        <begin position="1"/>
        <end position="22"/>
    </location>
</feature>
<dbReference type="InterPro" id="IPR039424">
    <property type="entry name" value="SBP_5"/>
</dbReference>
<evidence type="ECO:0000313" key="7">
    <source>
        <dbReference type="EMBL" id="EGL81827.1"/>
    </source>
</evidence>
<reference evidence="7 8" key="1">
    <citation type="journal article" date="2011" name="J. Bacteriol.">
        <title>Draft genome sequence of the thermoalkaliphilic Caldalkalibacillus thermarum strain TA2.A1.</title>
        <authorList>
            <person name="Kalamorz F."/>
            <person name="Keis S."/>
            <person name="McMillan D.G."/>
            <person name="Olsson K."/>
            <person name="Stanton J.A."/>
            <person name="Stockwell P."/>
            <person name="Black M.A."/>
            <person name="Klingeman D.M."/>
            <person name="Land M.L."/>
            <person name="Han C.S."/>
            <person name="Martin S.L."/>
            <person name="Becher S.A."/>
            <person name="Peddie C.J."/>
            <person name="Morgan H.W."/>
            <person name="Matthies D."/>
            <person name="Preiss L."/>
            <person name="Meier T."/>
            <person name="Brown S.D."/>
            <person name="Cook G.M."/>
        </authorList>
    </citation>
    <scope>NUCLEOTIDE SEQUENCE [LARGE SCALE GENOMIC DNA]</scope>
    <source>
        <strain evidence="7 8">TA2.A1</strain>
    </source>
</reference>
<dbReference type="PROSITE" id="PS51257">
    <property type="entry name" value="PROKAR_LIPOPROTEIN"/>
    <property type="match status" value="1"/>
</dbReference>
<sequence length="551" mass="62454">MKLNKRFIILLGLMLVFSMTLAACGGGGEEPAPQDDATQEEETEEEAAEETAGEPQYGGDLIYGQTGNPQLFNPLYSQDTASGDIEDLIFAGLMRTDENLNVVPHLGEPVEVSEDGLEHIYRIYEGVKWHDGEEVTADDVVFTFSIPLHDDYDGPRKSYFESLESVEKIDDYTVKFVLNKPDAAWPITAGWALLPEHILGDVPVAELGEHEFNRNPVGAGPFKFDEWVEGQYVRLVAHEDYFEGRPYLDSITVKITGDSNAQVLQLQTGDIQMGAFSSEEFSTVETFDHVNISQILRYAYNYFGFNFRNEFFQDLRVRQAIAHALDRQAIIDATLDGHGEVAHGPVSPLSWAWTDDLTVYEYDPEKAKALLAEAGWEPGSDGVLEKDGKKFEIEILYNEENIARRNTAVIMQEQLAEVGIKATPKSLEWGAFLDTINPPNYDFDTIILGWALGTDPNPIAIFHSREIEKGLNNISYVNEELDRLMEEAEVTLDEEERKEKLHEIFKILSEDLPYVFLNYPMDNVAYPKNLHGFTHHPRVPFYKAHEWWLEQ</sequence>
<dbReference type="InterPro" id="IPR030678">
    <property type="entry name" value="Peptide/Ni-bd"/>
</dbReference>
<evidence type="ECO:0000256" key="3">
    <source>
        <dbReference type="ARBA" id="ARBA00022729"/>
    </source>
</evidence>
<evidence type="ECO:0000256" key="5">
    <source>
        <dbReference type="SAM" id="SignalP"/>
    </source>
</evidence>
<gene>
    <name evidence="7" type="ORF">CathTA2_2612</name>
</gene>
<dbReference type="Gene3D" id="3.10.105.10">
    <property type="entry name" value="Dipeptide-binding Protein, Domain 3"/>
    <property type="match status" value="1"/>
</dbReference>
<dbReference type="FunFam" id="3.10.105.10:FF:000006">
    <property type="entry name" value="Peptide ABC transporter substrate-binding protein"/>
    <property type="match status" value="1"/>
</dbReference>
<dbReference type="Gene3D" id="3.40.190.10">
    <property type="entry name" value="Periplasmic binding protein-like II"/>
    <property type="match status" value="1"/>
</dbReference>
<comment type="caution">
    <text evidence="7">The sequence shown here is derived from an EMBL/GenBank/DDBJ whole genome shotgun (WGS) entry which is preliminary data.</text>
</comment>
<dbReference type="PIRSF" id="PIRSF002741">
    <property type="entry name" value="MppA"/>
    <property type="match status" value="1"/>
</dbReference>
<dbReference type="GO" id="GO:0015833">
    <property type="term" value="P:peptide transport"/>
    <property type="evidence" value="ECO:0007669"/>
    <property type="project" value="TreeGrafter"/>
</dbReference>
<evidence type="ECO:0000259" key="6">
    <source>
        <dbReference type="Pfam" id="PF00496"/>
    </source>
</evidence>
<dbReference type="Proteomes" id="UP000010716">
    <property type="component" value="Unassembled WGS sequence"/>
</dbReference>
<dbReference type="EMBL" id="AFCE01000160">
    <property type="protein sequence ID" value="EGL81827.1"/>
    <property type="molecule type" value="Genomic_DNA"/>
</dbReference>
<proteinExistence type="inferred from homology"/>
<dbReference type="eggNOG" id="COG0747">
    <property type="taxonomic scope" value="Bacteria"/>
</dbReference>
<dbReference type="CDD" id="cd08514">
    <property type="entry name" value="PBP2_AppA_like"/>
    <property type="match status" value="1"/>
</dbReference>
<dbReference type="PANTHER" id="PTHR30290:SF9">
    <property type="entry name" value="OLIGOPEPTIDE-BINDING PROTEIN APPA"/>
    <property type="match status" value="1"/>
</dbReference>
<dbReference type="SUPFAM" id="SSF53850">
    <property type="entry name" value="Periplasmic binding protein-like II"/>
    <property type="match status" value="1"/>
</dbReference>
<feature type="domain" description="Solute-binding protein family 5" evidence="6">
    <location>
        <begin position="101"/>
        <end position="457"/>
    </location>
</feature>
<protein>
    <submittedName>
        <fullName evidence="7">ABC-type transporter, periplasmic subunit</fullName>
    </submittedName>
</protein>
<comment type="similarity">
    <text evidence="1">Belongs to the bacterial solute-binding protein 5 family.</text>
</comment>
<keyword evidence="3 5" id="KW-0732">Signal</keyword>
<evidence type="ECO:0000313" key="8">
    <source>
        <dbReference type="Proteomes" id="UP000010716"/>
    </source>
</evidence>
<evidence type="ECO:0000256" key="4">
    <source>
        <dbReference type="SAM" id="MobiDB-lite"/>
    </source>
</evidence>
<feature type="region of interest" description="Disordered" evidence="4">
    <location>
        <begin position="27"/>
        <end position="60"/>
    </location>
</feature>
<dbReference type="AlphaFoldDB" id="F5L9V7"/>
<evidence type="ECO:0000256" key="1">
    <source>
        <dbReference type="ARBA" id="ARBA00005695"/>
    </source>
</evidence>
<feature type="compositionally biased region" description="Acidic residues" evidence="4">
    <location>
        <begin position="37"/>
        <end position="52"/>
    </location>
</feature>
<organism evidence="7 8">
    <name type="scientific">Caldalkalibacillus thermarum (strain TA2.A1)</name>
    <dbReference type="NCBI Taxonomy" id="986075"/>
    <lineage>
        <taxon>Bacteria</taxon>
        <taxon>Bacillati</taxon>
        <taxon>Bacillota</taxon>
        <taxon>Bacilli</taxon>
        <taxon>Bacillales</taxon>
        <taxon>Bacillaceae</taxon>
        <taxon>Caldalkalibacillus</taxon>
    </lineage>
</organism>